<dbReference type="PANTHER" id="PTHR43798">
    <property type="entry name" value="MONOACYLGLYCEROL LIPASE"/>
    <property type="match status" value="1"/>
</dbReference>
<dbReference type="Proteomes" id="UP000593998">
    <property type="component" value="Chromosome"/>
</dbReference>
<dbReference type="GO" id="GO:0016020">
    <property type="term" value="C:membrane"/>
    <property type="evidence" value="ECO:0007669"/>
    <property type="project" value="TreeGrafter"/>
</dbReference>
<proteinExistence type="predicted"/>
<dbReference type="PANTHER" id="PTHR43798:SF33">
    <property type="entry name" value="HYDROLASE, PUTATIVE (AFU_ORTHOLOGUE AFUA_2G14860)-RELATED"/>
    <property type="match status" value="1"/>
</dbReference>
<dbReference type="Gene3D" id="3.40.50.1820">
    <property type="entry name" value="alpha/beta hydrolase"/>
    <property type="match status" value="1"/>
</dbReference>
<dbReference type="InterPro" id="IPR029058">
    <property type="entry name" value="AB_hydrolase_fold"/>
</dbReference>
<dbReference type="Pfam" id="PF12697">
    <property type="entry name" value="Abhydrolase_6"/>
    <property type="match status" value="1"/>
</dbReference>
<feature type="domain" description="AB hydrolase-1" evidence="1">
    <location>
        <begin position="35"/>
        <end position="278"/>
    </location>
</feature>
<dbReference type="InterPro" id="IPR050266">
    <property type="entry name" value="AB_hydrolase_sf"/>
</dbReference>
<protein>
    <submittedName>
        <fullName evidence="3">Alpha/beta hydrolase</fullName>
    </submittedName>
</protein>
<organism evidence="2 4">
    <name type="scientific">Janibacter indicus</name>
    <dbReference type="NCBI Taxonomy" id="857417"/>
    <lineage>
        <taxon>Bacteria</taxon>
        <taxon>Bacillati</taxon>
        <taxon>Actinomycetota</taxon>
        <taxon>Actinomycetes</taxon>
        <taxon>Micrococcales</taxon>
        <taxon>Intrasporangiaceae</taxon>
        <taxon>Janibacter</taxon>
    </lineage>
</organism>
<dbReference type="AlphaFoldDB" id="A0A1L3MJM2"/>
<evidence type="ECO:0000313" key="5">
    <source>
        <dbReference type="Proteomes" id="UP000593998"/>
    </source>
</evidence>
<dbReference type="KEGG" id="jte:ASJ30_14355"/>
<dbReference type="RefSeq" id="WP_072625707.1">
    <property type="nucleotide sequence ID" value="NZ_CP013290.1"/>
</dbReference>
<evidence type="ECO:0000313" key="2">
    <source>
        <dbReference type="EMBL" id="APH02567.1"/>
    </source>
</evidence>
<evidence type="ECO:0000313" key="4">
    <source>
        <dbReference type="Proteomes" id="UP000182938"/>
    </source>
</evidence>
<evidence type="ECO:0000313" key="3">
    <source>
        <dbReference type="EMBL" id="QOK22561.1"/>
    </source>
</evidence>
<keyword evidence="3" id="KW-0378">Hydrolase</keyword>
<dbReference type="Proteomes" id="UP000182938">
    <property type="component" value="Chromosome"/>
</dbReference>
<dbReference type="GO" id="GO:0016787">
    <property type="term" value="F:hydrolase activity"/>
    <property type="evidence" value="ECO:0007669"/>
    <property type="project" value="UniProtKB-KW"/>
</dbReference>
<dbReference type="EMBL" id="CP062789">
    <property type="protein sequence ID" value="QOK22561.1"/>
    <property type="molecule type" value="Genomic_DNA"/>
</dbReference>
<name>A0A1L3MJM2_9MICO</name>
<dbReference type="EMBL" id="CP013290">
    <property type="protein sequence ID" value="APH02567.1"/>
    <property type="molecule type" value="Genomic_DNA"/>
</dbReference>
<dbReference type="InterPro" id="IPR000073">
    <property type="entry name" value="AB_hydrolase_1"/>
</dbReference>
<gene>
    <name evidence="2" type="ORF">ASJ30_14355</name>
    <name evidence="3" type="ORF">IGS73_16090</name>
</gene>
<reference evidence="3 5" key="2">
    <citation type="submission" date="2020-10" db="EMBL/GenBank/DDBJ databases">
        <title>Janibacter indicus TT2 genome sequence.</title>
        <authorList>
            <person name="Lee K."/>
            <person name="Ganzorig M."/>
        </authorList>
    </citation>
    <scope>NUCLEOTIDE SEQUENCE [LARGE SCALE GENOMIC DNA]</scope>
    <source>
        <strain evidence="3 5">TT2</strain>
    </source>
</reference>
<reference evidence="2 4" key="1">
    <citation type="submission" date="2015-11" db="EMBL/GenBank/DDBJ databases">
        <authorList>
            <person name="Zhang Y."/>
            <person name="Guo Z."/>
        </authorList>
    </citation>
    <scope>NUCLEOTIDE SEQUENCE [LARGE SCALE GENOMIC DNA]</scope>
    <source>
        <strain evidence="2 4">YFY001</strain>
    </source>
</reference>
<evidence type="ECO:0000259" key="1">
    <source>
        <dbReference type="Pfam" id="PF12697"/>
    </source>
</evidence>
<sequence>MSADPRLSTVLAPDGARIAVREHAAPAGTAEGPTLVLAHGWCLGAETWDRVVAELQARRPHLRVITYDQPGHGLSTPGHDRQVSLLDLGATLREVIAETAPEGDVVLGGHSMGGMTVMALAQIAPELFAERVRGAALVGTAAHLGTRRPVPGEGIAMAVLGRLPASARGLPTTPRLTAANLFGPDPDPQAVRATGRLTSRTRANVVADWHRAIGELDFREHLAPFAGVRTVVLTGARDRLTPVSAGRRLAAGIPGAQFWSLPGVGHMITYEAPAIVADKVELLLDAPAASDRA</sequence>
<accession>A0A1L3MJM2</accession>
<keyword evidence="4" id="KW-1185">Reference proteome</keyword>
<dbReference type="PRINTS" id="PR00111">
    <property type="entry name" value="ABHYDROLASE"/>
</dbReference>
<dbReference type="SUPFAM" id="SSF53474">
    <property type="entry name" value="alpha/beta-Hydrolases"/>
    <property type="match status" value="1"/>
</dbReference>